<dbReference type="SUPFAM" id="SSF81606">
    <property type="entry name" value="PP2C-like"/>
    <property type="match status" value="1"/>
</dbReference>
<proteinExistence type="predicted"/>
<protein>
    <submittedName>
        <fullName evidence="2">Protein phosphatase</fullName>
    </submittedName>
</protein>
<dbReference type="SMART" id="SM00332">
    <property type="entry name" value="PP2Cc"/>
    <property type="match status" value="1"/>
</dbReference>
<dbReference type="Proteomes" id="UP001162891">
    <property type="component" value="Chromosome"/>
</dbReference>
<sequence length="256" mass="27820">MRLSHAGASDVGRKRTHNEDAFLLLPEEQLWCVADGMGGHASGEVAARIAVEEMAEFFRLTGRDDEATWPYKLDPARTPDENRLLTGIKLANLRIHERAQVDPRLHGMGTTIVAAAFPRDARTVLVGHVGDSRAYLARQGGIRQLTEDHSLLNDYRKTRALSPEEIQAFPHKNVIVRALGMKPQVEIDVVREELVAGDVLLLCSDGLSGMVPDERIAEIVRGSHGDLRRAAGALVDAANAAGGVDNVTCVLVQALD</sequence>
<dbReference type="InterPro" id="IPR015655">
    <property type="entry name" value="PP2C"/>
</dbReference>
<dbReference type="RefSeq" id="WP_248360294.1">
    <property type="nucleotide sequence ID" value="NZ_AP025591.1"/>
</dbReference>
<keyword evidence="3" id="KW-1185">Reference proteome</keyword>
<evidence type="ECO:0000313" key="3">
    <source>
        <dbReference type="Proteomes" id="UP001162891"/>
    </source>
</evidence>
<dbReference type="CDD" id="cd00143">
    <property type="entry name" value="PP2Cc"/>
    <property type="match status" value="1"/>
</dbReference>
<dbReference type="InterPro" id="IPR001932">
    <property type="entry name" value="PPM-type_phosphatase-like_dom"/>
</dbReference>
<reference evidence="3" key="1">
    <citation type="journal article" date="2022" name="Int. J. Syst. Evol. Microbiol.">
        <title>Anaeromyxobacter oryzae sp. nov., Anaeromyxobacter diazotrophicus sp. nov. and Anaeromyxobacter paludicola sp. nov., isolated from paddy soils.</title>
        <authorList>
            <person name="Itoh H."/>
            <person name="Xu Z."/>
            <person name="Mise K."/>
            <person name="Masuda Y."/>
            <person name="Ushijima N."/>
            <person name="Hayakawa C."/>
            <person name="Shiratori Y."/>
            <person name="Senoo K."/>
        </authorList>
    </citation>
    <scope>NUCLEOTIDE SEQUENCE [LARGE SCALE GENOMIC DNA]</scope>
    <source>
        <strain evidence="3">Red232</strain>
    </source>
</reference>
<accession>A0ABM7WSY3</accession>
<dbReference type="PROSITE" id="PS51746">
    <property type="entry name" value="PPM_2"/>
    <property type="match status" value="1"/>
</dbReference>
<dbReference type="InterPro" id="IPR036457">
    <property type="entry name" value="PPM-type-like_dom_sf"/>
</dbReference>
<evidence type="ECO:0000313" key="2">
    <source>
        <dbReference type="EMBL" id="BDG02604.1"/>
    </source>
</evidence>
<dbReference type="EMBL" id="AP025591">
    <property type="protein sequence ID" value="BDG02604.1"/>
    <property type="molecule type" value="Genomic_DNA"/>
</dbReference>
<dbReference type="PANTHER" id="PTHR47992">
    <property type="entry name" value="PROTEIN PHOSPHATASE"/>
    <property type="match status" value="1"/>
</dbReference>
<dbReference type="Pfam" id="PF13672">
    <property type="entry name" value="PP2C_2"/>
    <property type="match status" value="1"/>
</dbReference>
<organism evidence="2 3">
    <name type="scientific">Anaeromyxobacter oryzae</name>
    <dbReference type="NCBI Taxonomy" id="2918170"/>
    <lineage>
        <taxon>Bacteria</taxon>
        <taxon>Pseudomonadati</taxon>
        <taxon>Myxococcota</taxon>
        <taxon>Myxococcia</taxon>
        <taxon>Myxococcales</taxon>
        <taxon>Cystobacterineae</taxon>
        <taxon>Anaeromyxobacteraceae</taxon>
        <taxon>Anaeromyxobacter</taxon>
    </lineage>
</organism>
<dbReference type="Gene3D" id="3.60.40.10">
    <property type="entry name" value="PPM-type phosphatase domain"/>
    <property type="match status" value="1"/>
</dbReference>
<name>A0ABM7WSY3_9BACT</name>
<feature type="domain" description="PPM-type phosphatase" evidence="1">
    <location>
        <begin position="4"/>
        <end position="254"/>
    </location>
</feature>
<evidence type="ECO:0000259" key="1">
    <source>
        <dbReference type="PROSITE" id="PS51746"/>
    </source>
</evidence>
<dbReference type="SMART" id="SM00331">
    <property type="entry name" value="PP2C_SIG"/>
    <property type="match status" value="1"/>
</dbReference>
<gene>
    <name evidence="2" type="ORF">AMOR_16000</name>
</gene>
<dbReference type="NCBIfam" id="NF033484">
    <property type="entry name" value="Stp1_PP2C_phos"/>
    <property type="match status" value="1"/>
</dbReference>